<dbReference type="Proteomes" id="UP001241377">
    <property type="component" value="Unassembled WGS sequence"/>
</dbReference>
<evidence type="ECO:0000313" key="2">
    <source>
        <dbReference type="Proteomes" id="UP001241377"/>
    </source>
</evidence>
<gene>
    <name evidence="1" type="ORF">QFC19_006254</name>
</gene>
<comment type="caution">
    <text evidence="1">The sequence shown here is derived from an EMBL/GenBank/DDBJ whole genome shotgun (WGS) entry which is preliminary data.</text>
</comment>
<proteinExistence type="predicted"/>
<evidence type="ECO:0000313" key="1">
    <source>
        <dbReference type="EMBL" id="KAJ9098778.1"/>
    </source>
</evidence>
<organism evidence="1 2">
    <name type="scientific">Naganishia cerealis</name>
    <dbReference type="NCBI Taxonomy" id="610337"/>
    <lineage>
        <taxon>Eukaryota</taxon>
        <taxon>Fungi</taxon>
        <taxon>Dikarya</taxon>
        <taxon>Basidiomycota</taxon>
        <taxon>Agaricomycotina</taxon>
        <taxon>Tremellomycetes</taxon>
        <taxon>Filobasidiales</taxon>
        <taxon>Filobasidiaceae</taxon>
        <taxon>Naganishia</taxon>
    </lineage>
</organism>
<dbReference type="EMBL" id="JASBWR010000074">
    <property type="protein sequence ID" value="KAJ9098778.1"/>
    <property type="molecule type" value="Genomic_DNA"/>
</dbReference>
<sequence>MASLESCFAPPTVLTSKCFVGVLKKHSLNLSPCECLIAEVDPSASPNNFTVPARTLKDWIEHFSVSSGTATITASSGGGSNGSGGSMIKYENELGWYFAQNEIKVKTLEANRPPAMRQYLSTEIKIAPDEFDEYHVEEGPVQLAFPLREFRWSIPLQVKFGNALDPLIVRIDIEGVRGEFIMATIESDAFPPDQLSGKQISKVKTEIKPSSASQNKQQARLKPTTDVVKQIGGEKTATSNKRKRTSLSLVEGQHQERLLQDTSMAPAGEQVANLIRTSQHASQYMDPEPEPEFDFDPDFQPNSTLNLAEPGLLNDNDTPHWQANKQPLFFSTQEEDDDTEEKAAERQALMRQSQAEVDALDPEALRQIMDDDPDITMDGGEESYLGPTQPAMEDEFRQDSGNRKSFHALFDD</sequence>
<name>A0ACC2VI77_9TREE</name>
<accession>A0ACC2VI77</accession>
<reference evidence="1" key="1">
    <citation type="submission" date="2023-04" db="EMBL/GenBank/DDBJ databases">
        <title>Draft Genome sequencing of Naganishia species isolated from polar environments using Oxford Nanopore Technology.</title>
        <authorList>
            <person name="Leo P."/>
            <person name="Venkateswaran K."/>
        </authorList>
    </citation>
    <scope>NUCLEOTIDE SEQUENCE</scope>
    <source>
        <strain evidence="1">MNA-CCFEE 5261</strain>
    </source>
</reference>
<keyword evidence="2" id="KW-1185">Reference proteome</keyword>
<protein>
    <submittedName>
        <fullName evidence="1">Uncharacterized protein</fullName>
    </submittedName>
</protein>